<dbReference type="Gene3D" id="3.40.50.300">
    <property type="entry name" value="P-loop containing nucleotide triphosphate hydrolases"/>
    <property type="match status" value="1"/>
</dbReference>
<name>A0A1L5FCS0_CLOKL</name>
<dbReference type="PANTHER" id="PTHR42798">
    <property type="entry name" value="LIPOPROTEIN-RELEASING SYSTEM ATP-BINDING PROTEIN LOLD"/>
    <property type="match status" value="1"/>
</dbReference>
<dbReference type="GO" id="GO:0005524">
    <property type="term" value="F:ATP binding"/>
    <property type="evidence" value="ECO:0007669"/>
    <property type="project" value="UniProtKB-KW"/>
</dbReference>
<dbReference type="FunFam" id="3.40.50.300:FF:000032">
    <property type="entry name" value="Export ABC transporter ATP-binding protein"/>
    <property type="match status" value="1"/>
</dbReference>
<dbReference type="GO" id="GO:0022857">
    <property type="term" value="F:transmembrane transporter activity"/>
    <property type="evidence" value="ECO:0007669"/>
    <property type="project" value="UniProtKB-ARBA"/>
</dbReference>
<evidence type="ECO:0000313" key="7">
    <source>
        <dbReference type="Proteomes" id="UP000184604"/>
    </source>
</evidence>
<dbReference type="EMBL" id="CP018335">
    <property type="protein sequence ID" value="APM40812.1"/>
    <property type="molecule type" value="Genomic_DNA"/>
</dbReference>
<keyword evidence="4 6" id="KW-0067">ATP-binding</keyword>
<dbReference type="PROSITE" id="PS50893">
    <property type="entry name" value="ABC_TRANSPORTER_2"/>
    <property type="match status" value="1"/>
</dbReference>
<dbReference type="InterPro" id="IPR027417">
    <property type="entry name" value="P-loop_NTPase"/>
</dbReference>
<evidence type="ECO:0000256" key="1">
    <source>
        <dbReference type="ARBA" id="ARBA00005417"/>
    </source>
</evidence>
<dbReference type="PANTHER" id="PTHR42798:SF6">
    <property type="entry name" value="CELL DIVISION ATP-BINDING PROTEIN FTSE"/>
    <property type="match status" value="1"/>
</dbReference>
<protein>
    <submittedName>
        <fullName evidence="6">Peptide ABC transporter ATP-binding protein</fullName>
    </submittedName>
</protein>
<dbReference type="InterPro" id="IPR003593">
    <property type="entry name" value="AAA+_ATPase"/>
</dbReference>
<dbReference type="RefSeq" id="WP_073540371.1">
    <property type="nucleotide sequence ID" value="NZ_CP018335.1"/>
</dbReference>
<keyword evidence="2" id="KW-0813">Transport</keyword>
<dbReference type="GO" id="GO:0016887">
    <property type="term" value="F:ATP hydrolysis activity"/>
    <property type="evidence" value="ECO:0007669"/>
    <property type="project" value="InterPro"/>
</dbReference>
<dbReference type="InterPro" id="IPR017911">
    <property type="entry name" value="MacB-like_ATP-bd"/>
</dbReference>
<proteinExistence type="inferred from homology"/>
<feature type="domain" description="ABC transporter" evidence="5">
    <location>
        <begin position="6"/>
        <end position="229"/>
    </location>
</feature>
<comment type="similarity">
    <text evidence="1">Belongs to the ABC transporter superfamily.</text>
</comment>
<dbReference type="OrthoDB" id="9802264at2"/>
<gene>
    <name evidence="6" type="ORF">BS101_19910</name>
</gene>
<dbReference type="InterPro" id="IPR017871">
    <property type="entry name" value="ABC_transporter-like_CS"/>
</dbReference>
<reference evidence="6 7" key="1">
    <citation type="submission" date="2016-12" db="EMBL/GenBank/DDBJ databases">
        <title>Complete genome sequence of Clostridium kluyveri JZZ isolated from the pit mud of a Chinese flavor liquor-making factory.</title>
        <authorList>
            <person name="Wang Y."/>
        </authorList>
    </citation>
    <scope>NUCLEOTIDE SEQUENCE [LARGE SCALE GENOMIC DNA]</scope>
    <source>
        <strain evidence="6 7">JZZ</strain>
    </source>
</reference>
<organism evidence="6 7">
    <name type="scientific">Clostridium kluyveri</name>
    <dbReference type="NCBI Taxonomy" id="1534"/>
    <lineage>
        <taxon>Bacteria</taxon>
        <taxon>Bacillati</taxon>
        <taxon>Bacillota</taxon>
        <taxon>Clostridia</taxon>
        <taxon>Eubacteriales</taxon>
        <taxon>Clostridiaceae</taxon>
        <taxon>Clostridium</taxon>
    </lineage>
</organism>
<dbReference type="Pfam" id="PF00005">
    <property type="entry name" value="ABC_tran"/>
    <property type="match status" value="1"/>
</dbReference>
<evidence type="ECO:0000256" key="3">
    <source>
        <dbReference type="ARBA" id="ARBA00022741"/>
    </source>
</evidence>
<sequence>MTQHLLEIKGLCKWYGQNENRYHILKNLDFKVEQGSFVVVMGKSGSGKTTLLNILGLLDSFNEGSYVFNGQDVTEMRENQRCSFRNNHIGFIFQQFYLIESLTVAQNIELPLLYHGGYNSNQRIDMVKKSLEDVELESKFKNYPNELSGGQQQRISIARALVTQSDLILADEPTGALDWKTGLKIIDILVKLNKQNKTIIMVTHDSDLKKYATHCVFLKDGVFTEEDNL</sequence>
<dbReference type="SMART" id="SM00382">
    <property type="entry name" value="AAA"/>
    <property type="match status" value="1"/>
</dbReference>
<evidence type="ECO:0000256" key="2">
    <source>
        <dbReference type="ARBA" id="ARBA00022448"/>
    </source>
</evidence>
<dbReference type="InterPro" id="IPR003439">
    <property type="entry name" value="ABC_transporter-like_ATP-bd"/>
</dbReference>
<dbReference type="CDD" id="cd03255">
    <property type="entry name" value="ABC_MJ0796_LolCDE_FtsE"/>
    <property type="match status" value="1"/>
</dbReference>
<dbReference type="GO" id="GO:0098796">
    <property type="term" value="C:membrane protein complex"/>
    <property type="evidence" value="ECO:0007669"/>
    <property type="project" value="UniProtKB-ARBA"/>
</dbReference>
<evidence type="ECO:0000313" key="6">
    <source>
        <dbReference type="EMBL" id="APM40812.1"/>
    </source>
</evidence>
<dbReference type="AlphaFoldDB" id="A0A1L5FCS0"/>
<evidence type="ECO:0000256" key="4">
    <source>
        <dbReference type="ARBA" id="ARBA00022840"/>
    </source>
</evidence>
<dbReference type="SUPFAM" id="SSF52540">
    <property type="entry name" value="P-loop containing nucleoside triphosphate hydrolases"/>
    <property type="match status" value="1"/>
</dbReference>
<keyword evidence="3" id="KW-0547">Nucleotide-binding</keyword>
<dbReference type="PROSITE" id="PS00211">
    <property type="entry name" value="ABC_TRANSPORTER_1"/>
    <property type="match status" value="1"/>
</dbReference>
<accession>A0A1L5FCS0</accession>
<evidence type="ECO:0000259" key="5">
    <source>
        <dbReference type="PROSITE" id="PS50893"/>
    </source>
</evidence>
<dbReference type="Proteomes" id="UP000184604">
    <property type="component" value="Chromosome"/>
</dbReference>